<dbReference type="GO" id="GO:0016787">
    <property type="term" value="F:hydrolase activity"/>
    <property type="evidence" value="ECO:0007669"/>
    <property type="project" value="InterPro"/>
</dbReference>
<dbReference type="InterPro" id="IPR029052">
    <property type="entry name" value="Metallo-depent_PP-like"/>
</dbReference>
<organism evidence="2">
    <name type="scientific">candidate division CPR3 bacterium</name>
    <dbReference type="NCBI Taxonomy" id="2268181"/>
    <lineage>
        <taxon>Bacteria</taxon>
        <taxon>Bacteria division CPR3</taxon>
    </lineage>
</organism>
<dbReference type="InterPro" id="IPR004843">
    <property type="entry name" value="Calcineurin-like_PHP"/>
</dbReference>
<reference evidence="2" key="1">
    <citation type="journal article" date="2020" name="mSystems">
        <title>Genome- and Community-Level Interaction Insights into Carbon Utilization and Element Cycling Functions of Hydrothermarchaeota in Hydrothermal Sediment.</title>
        <authorList>
            <person name="Zhou Z."/>
            <person name="Liu Y."/>
            <person name="Xu W."/>
            <person name="Pan J."/>
            <person name="Luo Z.H."/>
            <person name="Li M."/>
        </authorList>
    </citation>
    <scope>NUCLEOTIDE SEQUENCE [LARGE SCALE GENOMIC DNA]</scope>
    <source>
        <strain evidence="2">SpSt-1042</strain>
    </source>
</reference>
<proteinExistence type="predicted"/>
<name>A0A7C5YW54_UNCC3</name>
<dbReference type="SUPFAM" id="SSF56300">
    <property type="entry name" value="Metallo-dependent phosphatases"/>
    <property type="match status" value="1"/>
</dbReference>
<dbReference type="EMBL" id="DRVY01000049">
    <property type="protein sequence ID" value="HHR92196.1"/>
    <property type="molecule type" value="Genomic_DNA"/>
</dbReference>
<comment type="caution">
    <text evidence="2">The sequence shown here is derived from an EMBL/GenBank/DDBJ whole genome shotgun (WGS) entry which is preliminary data.</text>
</comment>
<dbReference type="AlphaFoldDB" id="A0A7C5YW54"/>
<accession>A0A7C5YW54</accession>
<feature type="domain" description="Calcineurin-like phosphoesterase" evidence="1">
    <location>
        <begin position="60"/>
        <end position="223"/>
    </location>
</feature>
<protein>
    <recommendedName>
        <fullName evidence="1">Calcineurin-like phosphoesterase domain-containing protein</fullName>
    </recommendedName>
</protein>
<evidence type="ECO:0000313" key="2">
    <source>
        <dbReference type="EMBL" id="HHR92196.1"/>
    </source>
</evidence>
<sequence>MERNKPPIVEKPPQPQLSSLSEQLSSLHQLAETIRQKELWKDEVEIKVQTRGLPFMLIGLSDLHIGSRGVDFQALERYLNFIKTNPVYTVLIGDLADNFSPTSHPDGMMKDLVNPSDQWAVARAFFKEYEDKILAVVSGGQHDFWQEDKSGIDIYRWLTDDLNIPLLEAGGLLRLKIDEAEFKVRLWHKIARLNSQFNLTHAGFQALRLSGDDADLVISGDKHLGGLAVQDVGKKRIVCQLGTFKTNDQWARRQGMVQRPKPFYPVFMFFPETHNIEAVENLDQAEELIGGMQKYYKQKAVSLLGIKK</sequence>
<dbReference type="Pfam" id="PF00149">
    <property type="entry name" value="Metallophos"/>
    <property type="match status" value="1"/>
</dbReference>
<dbReference type="Gene3D" id="3.60.21.10">
    <property type="match status" value="1"/>
</dbReference>
<evidence type="ECO:0000259" key="1">
    <source>
        <dbReference type="Pfam" id="PF00149"/>
    </source>
</evidence>
<gene>
    <name evidence="2" type="ORF">ENL96_01655</name>
</gene>